<reference evidence="1 2" key="2">
    <citation type="submission" date="2019-08" db="EMBL/GenBank/DDBJ databases">
        <authorList>
            <person name="Henke P."/>
        </authorList>
    </citation>
    <scope>NUCLEOTIDE SEQUENCE [LARGE SCALE GENOMIC DNA]</scope>
    <source>
        <strain evidence="1">Phe10_nw2017</strain>
    </source>
</reference>
<dbReference type="EMBL" id="SRHE01000547">
    <property type="protein sequence ID" value="TWW08691.1"/>
    <property type="molecule type" value="Genomic_DNA"/>
</dbReference>
<proteinExistence type="predicted"/>
<dbReference type="AlphaFoldDB" id="A0A5C6M6N0"/>
<gene>
    <name evidence="1" type="ORF">E3A20_21800</name>
</gene>
<evidence type="ECO:0000313" key="1">
    <source>
        <dbReference type="EMBL" id="TWW08691.1"/>
    </source>
</evidence>
<protein>
    <recommendedName>
        <fullName evidence="3">Nucleotidyltransferase</fullName>
    </recommendedName>
</protein>
<accession>A0A5C6M6N0</accession>
<keyword evidence="2" id="KW-1185">Reference proteome</keyword>
<organism evidence="1 2">
    <name type="scientific">Planctomyces bekefii</name>
    <dbReference type="NCBI Taxonomy" id="1653850"/>
    <lineage>
        <taxon>Bacteria</taxon>
        <taxon>Pseudomonadati</taxon>
        <taxon>Planctomycetota</taxon>
        <taxon>Planctomycetia</taxon>
        <taxon>Planctomycetales</taxon>
        <taxon>Planctomycetaceae</taxon>
        <taxon>Planctomyces</taxon>
    </lineage>
</organism>
<dbReference type="Pfam" id="PF08843">
    <property type="entry name" value="AbiEii"/>
    <property type="match status" value="1"/>
</dbReference>
<sequence>MEFHPIEVLRRFDELLQSKGLEFKDGVVIGGTAISLLYRHERFTQDVDLLTPIPPLVKAASREFAAKEGLAEDWLNNRVVNLDNCKPMGWGKDLVPLFEGVSLSLYSVSRINLLRIKLFAACDRAEGMAIDLPDVKSMNPTRVEVGDATQWVRGELSRQRRSMRENQQFLQILDAIEKLLG</sequence>
<reference evidence="1 2" key="1">
    <citation type="submission" date="2019-08" db="EMBL/GenBank/DDBJ databases">
        <title>100 year-old enigma solved: identification of Planctomyces bekefii, the type genus and species of the phylum Planctomycetes.</title>
        <authorList>
            <person name="Svetlana D.N."/>
            <person name="Overmann J."/>
        </authorList>
    </citation>
    <scope>NUCLEOTIDE SEQUENCE [LARGE SCALE GENOMIC DNA]</scope>
    <source>
        <strain evidence="1">Phe10_nw2017</strain>
    </source>
</reference>
<dbReference type="InterPro" id="IPR014942">
    <property type="entry name" value="AbiEii"/>
</dbReference>
<evidence type="ECO:0000313" key="2">
    <source>
        <dbReference type="Proteomes" id="UP000321083"/>
    </source>
</evidence>
<name>A0A5C6M6N0_9PLAN</name>
<comment type="caution">
    <text evidence="1">The sequence shown here is derived from an EMBL/GenBank/DDBJ whole genome shotgun (WGS) entry which is preliminary data.</text>
</comment>
<dbReference type="Proteomes" id="UP000321083">
    <property type="component" value="Unassembled WGS sequence"/>
</dbReference>
<evidence type="ECO:0008006" key="3">
    <source>
        <dbReference type="Google" id="ProtNLM"/>
    </source>
</evidence>